<proteinExistence type="inferred from homology"/>
<dbReference type="EMBL" id="AOGW02000010">
    <property type="protein sequence ID" value="EMY61404.1"/>
    <property type="molecule type" value="Genomic_DNA"/>
</dbReference>
<dbReference type="Gene3D" id="3.30.530.20">
    <property type="match status" value="1"/>
</dbReference>
<dbReference type="RefSeq" id="WP_002974079.1">
    <property type="nucleotide sequence ID" value="NZ_AOGW02000010.1"/>
</dbReference>
<keyword evidence="4" id="KW-1185">Reference proteome</keyword>
<reference evidence="3" key="1">
    <citation type="submission" date="2013-03" db="EMBL/GenBank/DDBJ databases">
        <authorList>
            <person name="Harkins D.M."/>
            <person name="Durkin A.S."/>
            <person name="Brinkac L.M."/>
            <person name="Haft D.H."/>
            <person name="Selengut J.D."/>
            <person name="Sanka R."/>
            <person name="DePew J."/>
            <person name="Purushe J."/>
            <person name="Hartskeerl R.A."/>
            <person name="Ahmed A."/>
            <person name="van der Linden H."/>
            <person name="Goris M.G.A."/>
            <person name="Vinetz J.M."/>
            <person name="Sutton G.G."/>
            <person name="Nierman W.C."/>
            <person name="Fouts D.E."/>
        </authorList>
    </citation>
    <scope>NUCLEOTIDE SEQUENCE [LARGE SCALE GENOMIC DNA]</scope>
    <source>
        <strain evidence="3">LT 11-33</strain>
    </source>
</reference>
<protein>
    <recommendedName>
        <fullName evidence="2">Activator of Hsp90 ATPase homologue 1/2-like C-terminal domain-containing protein</fullName>
    </recommendedName>
</protein>
<feature type="domain" description="Activator of Hsp90 ATPase homologue 1/2-like C-terminal" evidence="2">
    <location>
        <begin position="22"/>
        <end position="156"/>
    </location>
</feature>
<evidence type="ECO:0000313" key="4">
    <source>
        <dbReference type="Proteomes" id="UP000012371"/>
    </source>
</evidence>
<sequence>MLKNNTETVIENNKVTYKRYFDVPADLLFEVWSRGEHLTEWWGPDGFTLTINSLDFSNGGIWDFVMHGPDGHNYKNKIQFLDINQPYSITYKHIGDGEGDADVDFHSKIVFESAGEGTNLIMEQLFSSKAELERVNEKYGAIEGGKQHVGNLARYLDKISKSN</sequence>
<comment type="caution">
    <text evidence="3">The sequence shown here is derived from an EMBL/GenBank/DDBJ whole genome shotgun (WGS) entry which is preliminary data.</text>
</comment>
<accession>N1VNY7</accession>
<dbReference type="STRING" id="1257025.LEP1GSC203_1584"/>
<dbReference type="InterPro" id="IPR023393">
    <property type="entry name" value="START-like_dom_sf"/>
</dbReference>
<gene>
    <name evidence="3" type="ORF">LEP1GSC203_1584</name>
</gene>
<organism evidence="3 4">
    <name type="scientific">Leptospira terpstrae serovar Hualin str. LT 11-33 = ATCC 700639</name>
    <dbReference type="NCBI Taxonomy" id="1257025"/>
    <lineage>
        <taxon>Bacteria</taxon>
        <taxon>Pseudomonadati</taxon>
        <taxon>Spirochaetota</taxon>
        <taxon>Spirochaetia</taxon>
        <taxon>Leptospirales</taxon>
        <taxon>Leptospiraceae</taxon>
        <taxon>Leptospira</taxon>
    </lineage>
</organism>
<evidence type="ECO:0000313" key="3">
    <source>
        <dbReference type="EMBL" id="EMY61404.1"/>
    </source>
</evidence>
<evidence type="ECO:0000259" key="2">
    <source>
        <dbReference type="Pfam" id="PF08327"/>
    </source>
</evidence>
<dbReference type="AlphaFoldDB" id="N1VNY7"/>
<name>N1VNY7_9LEPT</name>
<dbReference type="InterPro" id="IPR013538">
    <property type="entry name" value="ASHA1/2-like_C"/>
</dbReference>
<dbReference type="Proteomes" id="UP000012371">
    <property type="component" value="Unassembled WGS sequence"/>
</dbReference>
<evidence type="ECO:0000256" key="1">
    <source>
        <dbReference type="ARBA" id="ARBA00006817"/>
    </source>
</evidence>
<dbReference type="Pfam" id="PF08327">
    <property type="entry name" value="AHSA1"/>
    <property type="match status" value="1"/>
</dbReference>
<dbReference type="SUPFAM" id="SSF55961">
    <property type="entry name" value="Bet v1-like"/>
    <property type="match status" value="1"/>
</dbReference>
<dbReference type="OrthoDB" id="118413at2"/>
<comment type="similarity">
    <text evidence="1">Belongs to the AHA1 family.</text>
</comment>